<dbReference type="Pfam" id="PF09107">
    <property type="entry name" value="WHD_3rd_SelB"/>
    <property type="match status" value="1"/>
</dbReference>
<organism evidence="10 11">
    <name type="scientific">Anaerovorax odorimutans</name>
    <dbReference type="NCBI Taxonomy" id="109327"/>
    <lineage>
        <taxon>Bacteria</taxon>
        <taxon>Bacillati</taxon>
        <taxon>Bacillota</taxon>
        <taxon>Clostridia</taxon>
        <taxon>Peptostreptococcales</taxon>
        <taxon>Anaerovoracaceae</taxon>
        <taxon>Anaerovorax</taxon>
    </lineage>
</organism>
<dbReference type="SUPFAM" id="SSF46785">
    <property type="entry name" value="Winged helix' DNA-binding domain"/>
    <property type="match status" value="2"/>
</dbReference>
<dbReference type="InterPro" id="IPR050055">
    <property type="entry name" value="EF-Tu_GTPase"/>
</dbReference>
<dbReference type="Gene3D" id="1.10.10.10">
    <property type="entry name" value="Winged helix-like DNA-binding domain superfamily/Winged helix DNA-binding domain"/>
    <property type="match status" value="1"/>
</dbReference>
<dbReference type="SUPFAM" id="SSF50447">
    <property type="entry name" value="Translation proteins"/>
    <property type="match status" value="1"/>
</dbReference>
<dbReference type="InterPro" id="IPR015191">
    <property type="entry name" value="SelB_WHD4"/>
</dbReference>
<dbReference type="InterPro" id="IPR027417">
    <property type="entry name" value="P-loop_NTPase"/>
</dbReference>
<dbReference type="RefSeq" id="WP_256131626.1">
    <property type="nucleotide sequence ID" value="NZ_JANFXK010000006.1"/>
</dbReference>
<dbReference type="InterPro" id="IPR036388">
    <property type="entry name" value="WH-like_DNA-bd_sf"/>
</dbReference>
<dbReference type="CDD" id="cd04171">
    <property type="entry name" value="SelB"/>
    <property type="match status" value="1"/>
</dbReference>
<dbReference type="NCBIfam" id="TIGR00231">
    <property type="entry name" value="small_GTP"/>
    <property type="match status" value="1"/>
</dbReference>
<dbReference type="EMBL" id="JANFXK010000006">
    <property type="protein sequence ID" value="MCQ4636437.1"/>
    <property type="molecule type" value="Genomic_DNA"/>
</dbReference>
<dbReference type="Gene3D" id="2.40.30.10">
    <property type="entry name" value="Translation factors"/>
    <property type="match status" value="1"/>
</dbReference>
<proteinExistence type="predicted"/>
<evidence type="ECO:0000256" key="2">
    <source>
        <dbReference type="ARBA" id="ARBA00015953"/>
    </source>
</evidence>
<dbReference type="Pfam" id="PF03144">
    <property type="entry name" value="GTP_EFTU_D2"/>
    <property type="match status" value="1"/>
</dbReference>
<dbReference type="Gene3D" id="3.40.50.300">
    <property type="entry name" value="P-loop containing nucleotide triphosphate hydrolases"/>
    <property type="match status" value="1"/>
</dbReference>
<dbReference type="CDD" id="cd15491">
    <property type="entry name" value="selB_III"/>
    <property type="match status" value="1"/>
</dbReference>
<feature type="domain" description="Tr-type G" evidence="9">
    <location>
        <begin position="1"/>
        <end position="174"/>
    </location>
</feature>
<evidence type="ECO:0000313" key="11">
    <source>
        <dbReference type="Proteomes" id="UP001524502"/>
    </source>
</evidence>
<keyword evidence="11" id="KW-1185">Reference proteome</keyword>
<dbReference type="NCBIfam" id="TIGR00475">
    <property type="entry name" value="selB"/>
    <property type="match status" value="1"/>
</dbReference>
<comment type="subcellular location">
    <subcellularLocation>
        <location evidence="1">Cytoplasm</location>
    </subcellularLocation>
</comment>
<dbReference type="SUPFAM" id="SSF52540">
    <property type="entry name" value="P-loop containing nucleoside triphosphate hydrolases"/>
    <property type="match status" value="1"/>
</dbReference>
<gene>
    <name evidence="10" type="primary">selB</name>
    <name evidence="10" type="ORF">NE619_06830</name>
</gene>
<evidence type="ECO:0000256" key="3">
    <source>
        <dbReference type="ARBA" id="ARBA00022490"/>
    </source>
</evidence>
<protein>
    <recommendedName>
        <fullName evidence="2">Selenocysteine-specific elongation factor</fullName>
    </recommendedName>
    <alternativeName>
        <fullName evidence="8">SelB translation factor</fullName>
    </alternativeName>
</protein>
<dbReference type="InterPro" id="IPR036390">
    <property type="entry name" value="WH_DNA-bd_sf"/>
</dbReference>
<reference evidence="10 11" key="1">
    <citation type="submission" date="2022-06" db="EMBL/GenBank/DDBJ databases">
        <title>Isolation of gut microbiota from human fecal samples.</title>
        <authorList>
            <person name="Pamer E.G."/>
            <person name="Barat B."/>
            <person name="Waligurski E."/>
            <person name="Medina S."/>
            <person name="Paddock L."/>
            <person name="Mostad J."/>
        </authorList>
    </citation>
    <scope>NUCLEOTIDE SEQUENCE [LARGE SCALE GENOMIC DNA]</scope>
    <source>
        <strain evidence="10 11">SL.3.17</strain>
    </source>
</reference>
<dbReference type="Pfam" id="PF09106">
    <property type="entry name" value="WHD_2nd_SelB"/>
    <property type="match status" value="1"/>
</dbReference>
<evidence type="ECO:0000259" key="9">
    <source>
        <dbReference type="PROSITE" id="PS51722"/>
    </source>
</evidence>
<dbReference type="PANTHER" id="PTHR43721">
    <property type="entry name" value="ELONGATION FACTOR TU-RELATED"/>
    <property type="match status" value="1"/>
</dbReference>
<dbReference type="InterPro" id="IPR004161">
    <property type="entry name" value="EFTu-like_2"/>
</dbReference>
<keyword evidence="3" id="KW-0963">Cytoplasm</keyword>
<accession>A0ABT1RMN8</accession>
<evidence type="ECO:0000256" key="5">
    <source>
        <dbReference type="ARBA" id="ARBA00022917"/>
    </source>
</evidence>
<dbReference type="InterPro" id="IPR009000">
    <property type="entry name" value="Transl_B-barrel_sf"/>
</dbReference>
<keyword evidence="5" id="KW-0648">Protein biosynthesis</keyword>
<name>A0ABT1RMN8_9FIRM</name>
<dbReference type="SUPFAM" id="SSF50465">
    <property type="entry name" value="EF-Tu/eEF-1alpha/eIF2-gamma C-terminal domain"/>
    <property type="match status" value="1"/>
</dbReference>
<dbReference type="InterPro" id="IPR057335">
    <property type="entry name" value="Beta-barrel_SelB"/>
</dbReference>
<dbReference type="Pfam" id="PF25461">
    <property type="entry name" value="Beta-barrel_SelB"/>
    <property type="match status" value="1"/>
</dbReference>
<evidence type="ECO:0000256" key="6">
    <source>
        <dbReference type="ARBA" id="ARBA00023134"/>
    </source>
</evidence>
<dbReference type="CDD" id="cd03696">
    <property type="entry name" value="SelB_II"/>
    <property type="match status" value="1"/>
</dbReference>
<evidence type="ECO:0000256" key="1">
    <source>
        <dbReference type="ARBA" id="ARBA00004496"/>
    </source>
</evidence>
<evidence type="ECO:0000256" key="8">
    <source>
        <dbReference type="ARBA" id="ARBA00031615"/>
    </source>
</evidence>
<dbReference type="GO" id="GO:0003746">
    <property type="term" value="F:translation elongation factor activity"/>
    <property type="evidence" value="ECO:0007669"/>
    <property type="project" value="UniProtKB-KW"/>
</dbReference>
<dbReference type="Pfam" id="PF00009">
    <property type="entry name" value="GTP_EFTU"/>
    <property type="match status" value="1"/>
</dbReference>
<evidence type="ECO:0000256" key="4">
    <source>
        <dbReference type="ARBA" id="ARBA00022741"/>
    </source>
</evidence>
<dbReference type="InterPro" id="IPR005225">
    <property type="entry name" value="Small_GTP-bd"/>
</dbReference>
<comment type="function">
    <text evidence="7">Translation factor necessary for the incorporation of selenocysteine into proteins. It probably replaces EF-Tu for the insertion of selenocysteine directed by the UGA codon. SelB binds GTP and GDP.</text>
</comment>
<keyword evidence="6" id="KW-0342">GTP-binding</keyword>
<dbReference type="InterPro" id="IPR004535">
    <property type="entry name" value="Transl_elong_SelB"/>
</dbReference>
<dbReference type="PROSITE" id="PS00301">
    <property type="entry name" value="G_TR_1"/>
    <property type="match status" value="1"/>
</dbReference>
<dbReference type="InterPro" id="IPR000795">
    <property type="entry name" value="T_Tr_GTP-bd_dom"/>
</dbReference>
<dbReference type="InterPro" id="IPR031157">
    <property type="entry name" value="G_TR_CS"/>
</dbReference>
<dbReference type="InterPro" id="IPR015190">
    <property type="entry name" value="Elong_fac_SelB-wing-hlx_typ-2"/>
</dbReference>
<evidence type="ECO:0000313" key="10">
    <source>
        <dbReference type="EMBL" id="MCQ4636437.1"/>
    </source>
</evidence>
<dbReference type="Gene3D" id="1.10.10.2770">
    <property type="match status" value="1"/>
</dbReference>
<dbReference type="PROSITE" id="PS51722">
    <property type="entry name" value="G_TR_2"/>
    <property type="match status" value="1"/>
</dbReference>
<evidence type="ECO:0000256" key="7">
    <source>
        <dbReference type="ARBA" id="ARBA00025526"/>
    </source>
</evidence>
<dbReference type="Proteomes" id="UP001524502">
    <property type="component" value="Unassembled WGS sequence"/>
</dbReference>
<keyword evidence="4" id="KW-0547">Nucleotide-binding</keyword>
<sequence length="639" mass="71054">MKNVIIGTAGHIDHGKTCLIKALTDINTDRLKEEQQRGITIELGFADLPNDLDMDIGIIDVPGHEKFVKHMLAGIGGIDIVLLIVAADEGFMPQTKEHFEILKMLKIKKGIVVMTKIDMVDDEWLEVVREDIKDHVAGTFLEDAPIMEVSSYTGQGIGDLKKLIFEMAAECGDRREDKSLLRLPIDRVFTIAGFGTVITGTLMEGSVKTGDEVMIYPQQKRAKVRNIQVHGNTVEEARAGQRTAINLAGIKKEELERGNVVAYSGLLENTRIIDVKIDLFDNTGRILKSGSRLHFYYGSAEALCKAVLLDEEAIGEGQSCYAQLRFEEEIAVKRGDRFILRFYSPMETIGGGRILNAAAGKKKRFDQAAITGLKIRDSGTDKEILAQIFREESDRLADLTEIIKKFGRTKEESEALIAALLAEKTIKKISENFLLHQAYLDQAGNRAAALLAAYHKENPVSGGMLKEEFRAKLKKLLRTEDVKKLELLVAELLDSGGIKEKAGMISLKEFQVAYTPEQKKAADAFEAVYLAAGLEPPLTEEVTADSKDKKLAGQLLDSMCGSGVLTRLNYQYYIHTQALKPAMETLISTIKNQGKITLAQYRDLIGTSRKYAVMILEYADENKITKLTEDFRVLYGQEK</sequence>
<dbReference type="InterPro" id="IPR009001">
    <property type="entry name" value="Transl_elong_EF1A/Init_IF2_C"/>
</dbReference>
<dbReference type="PANTHER" id="PTHR43721:SF22">
    <property type="entry name" value="ELONGATION FACTOR TU, MITOCHONDRIAL"/>
    <property type="match status" value="1"/>
</dbReference>
<comment type="caution">
    <text evidence="10">The sequence shown here is derived from an EMBL/GenBank/DDBJ whole genome shotgun (WGS) entry which is preliminary data.</text>
</comment>
<keyword evidence="10" id="KW-0251">Elongation factor</keyword>
<dbReference type="PRINTS" id="PR00315">
    <property type="entry name" value="ELONGATNFCT"/>
</dbReference>